<dbReference type="GO" id="GO:0008483">
    <property type="term" value="F:transaminase activity"/>
    <property type="evidence" value="ECO:0007669"/>
    <property type="project" value="UniProtKB-KW"/>
</dbReference>
<proteinExistence type="inferred from homology"/>
<organism evidence="2 3">
    <name type="scientific">Streptosporangium oxazolinicum</name>
    <dbReference type="NCBI Taxonomy" id="909287"/>
    <lineage>
        <taxon>Bacteria</taxon>
        <taxon>Bacillati</taxon>
        <taxon>Actinomycetota</taxon>
        <taxon>Actinomycetes</taxon>
        <taxon>Streptosporangiales</taxon>
        <taxon>Streptosporangiaceae</taxon>
        <taxon>Streptosporangium</taxon>
    </lineage>
</organism>
<name>A0ABP8B1D2_9ACTN</name>
<dbReference type="Proteomes" id="UP001501251">
    <property type="component" value="Unassembled WGS sequence"/>
</dbReference>
<dbReference type="Gene3D" id="3.30.470.10">
    <property type="match status" value="1"/>
</dbReference>
<protein>
    <submittedName>
        <fullName evidence="2">Aminotransferase class IV family protein</fullName>
    </submittedName>
</protein>
<keyword evidence="2" id="KW-0032">Aminotransferase</keyword>
<dbReference type="PANTHER" id="PTHR42743">
    <property type="entry name" value="AMINO-ACID AMINOTRANSFERASE"/>
    <property type="match status" value="1"/>
</dbReference>
<dbReference type="SUPFAM" id="SSF56752">
    <property type="entry name" value="D-aminoacid aminotransferase-like PLP-dependent enzymes"/>
    <property type="match status" value="1"/>
</dbReference>
<dbReference type="InterPro" id="IPR043131">
    <property type="entry name" value="BCAT-like_N"/>
</dbReference>
<dbReference type="InterPro" id="IPR050571">
    <property type="entry name" value="Class-IV_PLP-Dep_Aminotrnsfr"/>
</dbReference>
<dbReference type="EMBL" id="BAABAQ010000007">
    <property type="protein sequence ID" value="GAA4195556.1"/>
    <property type="molecule type" value="Genomic_DNA"/>
</dbReference>
<evidence type="ECO:0000313" key="2">
    <source>
        <dbReference type="EMBL" id="GAA4195556.1"/>
    </source>
</evidence>
<dbReference type="Pfam" id="PF01063">
    <property type="entry name" value="Aminotran_4"/>
    <property type="match status" value="1"/>
</dbReference>
<sequence length="259" mass="29281">MTELNGTPVTSEDLQALALINYGHFTSMRVHGQRIRGFSHHLDRLVRDCQRLFDVSLDRERVREFVRRAVRGESGAFVVRVTVFDPALDLGHPGSSAEPSILVTTRPAMSWPPAPIRVQTVCYRRDLPEVKHVGLLGSVWHRRQAQMQGYDDTLFVDNASFVSEGATWNIGFFDGERVIWPDAEVLPGVTMRLLNQVYDNAITAPVNIRDVPAMHAAFATNTTIGVRPISTIDRVRLVDDHPIFETLRKEYEEIPPEQL</sequence>
<dbReference type="RefSeq" id="WP_344919621.1">
    <property type="nucleotide sequence ID" value="NZ_BAABAQ010000007.1"/>
</dbReference>
<dbReference type="InterPro" id="IPR001544">
    <property type="entry name" value="Aminotrans_IV"/>
</dbReference>
<keyword evidence="3" id="KW-1185">Reference proteome</keyword>
<evidence type="ECO:0000313" key="3">
    <source>
        <dbReference type="Proteomes" id="UP001501251"/>
    </source>
</evidence>
<dbReference type="Gene3D" id="3.20.10.10">
    <property type="entry name" value="D-amino Acid Aminotransferase, subunit A, domain 2"/>
    <property type="match status" value="1"/>
</dbReference>
<gene>
    <name evidence="2" type="ORF">GCM10022252_41590</name>
</gene>
<comment type="caution">
    <text evidence="2">The sequence shown here is derived from an EMBL/GenBank/DDBJ whole genome shotgun (WGS) entry which is preliminary data.</text>
</comment>
<dbReference type="InterPro" id="IPR043132">
    <property type="entry name" value="BCAT-like_C"/>
</dbReference>
<accession>A0ABP8B1D2</accession>
<dbReference type="NCBIfam" id="NF006734">
    <property type="entry name" value="PRK09266.1"/>
    <property type="match status" value="1"/>
</dbReference>
<reference evidence="3" key="1">
    <citation type="journal article" date="2019" name="Int. J. Syst. Evol. Microbiol.">
        <title>The Global Catalogue of Microorganisms (GCM) 10K type strain sequencing project: providing services to taxonomists for standard genome sequencing and annotation.</title>
        <authorList>
            <consortium name="The Broad Institute Genomics Platform"/>
            <consortium name="The Broad Institute Genome Sequencing Center for Infectious Disease"/>
            <person name="Wu L."/>
            <person name="Ma J."/>
        </authorList>
    </citation>
    <scope>NUCLEOTIDE SEQUENCE [LARGE SCALE GENOMIC DNA]</scope>
    <source>
        <strain evidence="3">JCM 17388</strain>
    </source>
</reference>
<evidence type="ECO:0000256" key="1">
    <source>
        <dbReference type="ARBA" id="ARBA00009320"/>
    </source>
</evidence>
<comment type="similarity">
    <text evidence="1">Belongs to the class-IV pyridoxal-phosphate-dependent aminotransferase family.</text>
</comment>
<dbReference type="PANTHER" id="PTHR42743:SF11">
    <property type="entry name" value="AMINODEOXYCHORISMATE LYASE"/>
    <property type="match status" value="1"/>
</dbReference>
<keyword evidence="2" id="KW-0808">Transferase</keyword>
<dbReference type="InterPro" id="IPR036038">
    <property type="entry name" value="Aminotransferase-like"/>
</dbReference>